<reference evidence="4 5" key="1">
    <citation type="submission" date="2023-11" db="EMBL/GenBank/DDBJ databases">
        <title>Winogradskyella pelagius sp. nov., isolated from coastal sediment.</title>
        <authorList>
            <person name="Li F."/>
        </authorList>
    </citation>
    <scope>NUCLEOTIDE SEQUENCE [LARGE SCALE GENOMIC DNA]</scope>
    <source>
        <strain evidence="4 5">KCTC 23502</strain>
    </source>
</reference>
<dbReference type="SUPFAM" id="SSF49899">
    <property type="entry name" value="Concanavalin A-like lectins/glucanases"/>
    <property type="match status" value="1"/>
</dbReference>
<protein>
    <submittedName>
        <fullName evidence="4">T9SS type A sorting domain-containing protein</fullName>
    </submittedName>
</protein>
<comment type="caution">
    <text evidence="4">The sequence shown here is derived from an EMBL/GenBank/DDBJ whole genome shotgun (WGS) entry which is preliminary data.</text>
</comment>
<feature type="signal peptide" evidence="2">
    <location>
        <begin position="1"/>
        <end position="19"/>
    </location>
</feature>
<name>A0ABU5EJ70_9FLAO</name>
<evidence type="ECO:0000313" key="5">
    <source>
        <dbReference type="Proteomes" id="UP001285855"/>
    </source>
</evidence>
<sequence length="552" mass="58821">MKKITLLMALVFSSGLMFAQVLSEDFEGGLSLPAGWTNNEIAPMGGTWSFATGGEAIGYVSPNTIYYDNGLLFGNYAVFDSDGLGNDMTAEEAALESPAFDVSGATNVILSFNHFFTAGYGGQGFVEVFNGTTWVQVASYSGADPNDSSFGLEEINISTEVAGVSNAQVRFRWVGDWSWGWAVDNIEVNAPSCIDPSGFAVGPNGVTTTTFDIEWTDANGGGTVFDIEWGVEGFLPGLGNMVNDLAATSYEFTGLTPDTDYEFYITANCSGGNGDSNQIGPIGFTTNYDCSLYGLPFSEDFSNQNAFSSCYDIEDTNADNTSWGYNNGNDFDGDAVNDPVALIFPPNPTVAKDDWLFLPVAFDGVANADYDLTIVYNVFDNPVAGSESFDIVALDSPSSSAAMQTVVGSYSGITQAGAGVADLLPNAYTSTATYTPASDGVFYFGIHATTPQVSSAIITVFSIDVNETLGLNDFENNNFSHSYNKNLETLTLESSNLEMTNIEIYSILGQNVISKPLSNTREVIDVASLNDGVYLAKVFADGGSKTIKFVKN</sequence>
<dbReference type="InterPro" id="IPR013783">
    <property type="entry name" value="Ig-like_fold"/>
</dbReference>
<accession>A0ABU5EJ70</accession>
<evidence type="ECO:0000313" key="4">
    <source>
        <dbReference type="EMBL" id="MDY2585735.1"/>
    </source>
</evidence>
<evidence type="ECO:0000259" key="3">
    <source>
        <dbReference type="PROSITE" id="PS50853"/>
    </source>
</evidence>
<dbReference type="PROSITE" id="PS50853">
    <property type="entry name" value="FN3"/>
    <property type="match status" value="1"/>
</dbReference>
<gene>
    <name evidence="4" type="ORF">SNF14_00165</name>
</gene>
<dbReference type="NCBIfam" id="TIGR04183">
    <property type="entry name" value="Por_Secre_tail"/>
    <property type="match status" value="1"/>
</dbReference>
<organism evidence="4 5">
    <name type="scientific">Winogradskyella aquimaris</name>
    <dbReference type="NCBI Taxonomy" id="864074"/>
    <lineage>
        <taxon>Bacteria</taxon>
        <taxon>Pseudomonadati</taxon>
        <taxon>Bacteroidota</taxon>
        <taxon>Flavobacteriia</taxon>
        <taxon>Flavobacteriales</taxon>
        <taxon>Flavobacteriaceae</taxon>
        <taxon>Winogradskyella</taxon>
    </lineage>
</organism>
<dbReference type="CDD" id="cd00063">
    <property type="entry name" value="FN3"/>
    <property type="match status" value="1"/>
</dbReference>
<proteinExistence type="predicted"/>
<evidence type="ECO:0000256" key="1">
    <source>
        <dbReference type="ARBA" id="ARBA00022729"/>
    </source>
</evidence>
<dbReference type="Pfam" id="PF18962">
    <property type="entry name" value="Por_Secre_tail"/>
    <property type="match status" value="1"/>
</dbReference>
<dbReference type="Pfam" id="PF00041">
    <property type="entry name" value="fn3"/>
    <property type="match status" value="1"/>
</dbReference>
<keyword evidence="1 2" id="KW-0732">Signal</keyword>
<dbReference type="InterPro" id="IPR036116">
    <property type="entry name" value="FN3_sf"/>
</dbReference>
<evidence type="ECO:0000256" key="2">
    <source>
        <dbReference type="SAM" id="SignalP"/>
    </source>
</evidence>
<dbReference type="Gene3D" id="2.60.120.260">
    <property type="entry name" value="Galactose-binding domain-like"/>
    <property type="match status" value="1"/>
</dbReference>
<keyword evidence="5" id="KW-1185">Reference proteome</keyword>
<dbReference type="RefSeq" id="WP_320554123.1">
    <property type="nucleotide sequence ID" value="NZ_JAXDAE010000001.1"/>
</dbReference>
<feature type="domain" description="Fibronectin type-III" evidence="3">
    <location>
        <begin position="195"/>
        <end position="289"/>
    </location>
</feature>
<dbReference type="InterPro" id="IPR003961">
    <property type="entry name" value="FN3_dom"/>
</dbReference>
<dbReference type="EMBL" id="JAXDAE010000001">
    <property type="protein sequence ID" value="MDY2585735.1"/>
    <property type="molecule type" value="Genomic_DNA"/>
</dbReference>
<dbReference type="SUPFAM" id="SSF49265">
    <property type="entry name" value="Fibronectin type III"/>
    <property type="match status" value="1"/>
</dbReference>
<dbReference type="InterPro" id="IPR026444">
    <property type="entry name" value="Secre_tail"/>
</dbReference>
<dbReference type="Proteomes" id="UP001285855">
    <property type="component" value="Unassembled WGS sequence"/>
</dbReference>
<feature type="chain" id="PRO_5046629907" evidence="2">
    <location>
        <begin position="20"/>
        <end position="552"/>
    </location>
</feature>
<dbReference type="Gene3D" id="2.60.40.10">
    <property type="entry name" value="Immunoglobulins"/>
    <property type="match status" value="1"/>
</dbReference>
<dbReference type="InterPro" id="IPR013320">
    <property type="entry name" value="ConA-like_dom_sf"/>
</dbReference>